<organism evidence="8 9">
    <name type="scientific">Aureococcus anophagefferens</name>
    <name type="common">Harmful bloom alga</name>
    <dbReference type="NCBI Taxonomy" id="44056"/>
    <lineage>
        <taxon>Eukaryota</taxon>
        <taxon>Sar</taxon>
        <taxon>Stramenopiles</taxon>
        <taxon>Ochrophyta</taxon>
        <taxon>Pelagophyceae</taxon>
        <taxon>Pelagomonadales</taxon>
        <taxon>Pelagomonadaceae</taxon>
        <taxon>Aureococcus</taxon>
    </lineage>
</organism>
<dbReference type="Gene3D" id="1.20.1260.100">
    <property type="entry name" value="TspO/MBR protein"/>
    <property type="match status" value="1"/>
</dbReference>
<dbReference type="CDD" id="cd15904">
    <property type="entry name" value="TSPO_MBR"/>
    <property type="match status" value="1"/>
</dbReference>
<gene>
    <name evidence="8" type="ORF">SO694_00009135</name>
</gene>
<comment type="caution">
    <text evidence="8">The sequence shown here is derived from an EMBL/GenBank/DDBJ whole genome shotgun (WGS) entry which is preliminary data.</text>
</comment>
<dbReference type="Pfam" id="PF03073">
    <property type="entry name" value="TspO_MBR"/>
    <property type="match status" value="1"/>
</dbReference>
<dbReference type="PANTHER" id="PTHR10057">
    <property type="entry name" value="PERIPHERAL-TYPE BENZODIAZEPINE RECEPTOR"/>
    <property type="match status" value="1"/>
</dbReference>
<keyword evidence="3 6" id="KW-0812">Transmembrane</keyword>
<evidence type="ECO:0000256" key="5">
    <source>
        <dbReference type="ARBA" id="ARBA00023136"/>
    </source>
</evidence>
<protein>
    <submittedName>
        <fullName evidence="8">Benzodiazepine receptor</fullName>
    </submittedName>
</protein>
<evidence type="ECO:0000256" key="1">
    <source>
        <dbReference type="ARBA" id="ARBA00004141"/>
    </source>
</evidence>
<sequence>MAAMKLLVCVALASARLTPLRKSLVHRAAARRASNGIAADPLARGTVARRATNVRGGVSGLSATFNTLVGAVVETAVLLGVVEAARRAPPSISELVVRFKILPSETVRGLSAVQWASWFVIIYGSSLLGSVADGGLRVASRQILMPAMVAGEQGWYASLDRPGWEPPGWVFPIMWLLVSKPTQLLAVTRVMGRLEDGEEPPWLALAVYCGHLALGDAWNKVFFGAQQVRTGALFITAFYGALVAAAVLFYGMDQVAGLYMLPTVGWVTIAASLNWSIYFRQAGAPKAAEAEAPPSPADESVAG</sequence>
<dbReference type="Proteomes" id="UP001363151">
    <property type="component" value="Unassembled WGS sequence"/>
</dbReference>
<evidence type="ECO:0000256" key="4">
    <source>
        <dbReference type="ARBA" id="ARBA00022989"/>
    </source>
</evidence>
<dbReference type="InterPro" id="IPR038330">
    <property type="entry name" value="TspO/MBR-related_sf"/>
</dbReference>
<keyword evidence="9" id="KW-1185">Reference proteome</keyword>
<evidence type="ECO:0000256" key="3">
    <source>
        <dbReference type="ARBA" id="ARBA00022692"/>
    </source>
</evidence>
<keyword evidence="7" id="KW-0732">Signal</keyword>
<feature type="signal peptide" evidence="7">
    <location>
        <begin position="1"/>
        <end position="15"/>
    </location>
</feature>
<comment type="subcellular location">
    <subcellularLocation>
        <location evidence="1">Membrane</location>
        <topology evidence="1">Multi-pass membrane protein</topology>
    </subcellularLocation>
</comment>
<evidence type="ECO:0000256" key="6">
    <source>
        <dbReference type="SAM" id="Phobius"/>
    </source>
</evidence>
<comment type="similarity">
    <text evidence="2">Belongs to the TspO/BZRP family.</text>
</comment>
<evidence type="ECO:0000313" key="8">
    <source>
        <dbReference type="EMBL" id="KAK7254249.1"/>
    </source>
</evidence>
<dbReference type="InterPro" id="IPR004307">
    <property type="entry name" value="TspO_MBR"/>
</dbReference>
<accession>A0ABR1GE15</accession>
<evidence type="ECO:0000256" key="2">
    <source>
        <dbReference type="ARBA" id="ARBA00007524"/>
    </source>
</evidence>
<feature type="transmembrane region" description="Helical" evidence="6">
    <location>
        <begin position="232"/>
        <end position="252"/>
    </location>
</feature>
<dbReference type="PANTHER" id="PTHR10057:SF0">
    <property type="entry name" value="TRANSLOCATOR PROTEIN"/>
    <property type="match status" value="1"/>
</dbReference>
<evidence type="ECO:0000313" key="9">
    <source>
        <dbReference type="Proteomes" id="UP001363151"/>
    </source>
</evidence>
<keyword evidence="8" id="KW-0675">Receptor</keyword>
<keyword evidence="5 6" id="KW-0472">Membrane</keyword>
<evidence type="ECO:0000256" key="7">
    <source>
        <dbReference type="SAM" id="SignalP"/>
    </source>
</evidence>
<feature type="chain" id="PRO_5045082763" evidence="7">
    <location>
        <begin position="16"/>
        <end position="303"/>
    </location>
</feature>
<feature type="transmembrane region" description="Helical" evidence="6">
    <location>
        <begin position="258"/>
        <end position="279"/>
    </location>
</feature>
<reference evidence="8 9" key="1">
    <citation type="submission" date="2024-03" db="EMBL/GenBank/DDBJ databases">
        <title>Aureococcus anophagefferens CCMP1851 and Kratosvirus quantuckense: Draft genome of a second virus-susceptible host strain in the model system.</title>
        <authorList>
            <person name="Chase E."/>
            <person name="Truchon A.R."/>
            <person name="Schepens W."/>
            <person name="Wilhelm S.W."/>
        </authorList>
    </citation>
    <scope>NUCLEOTIDE SEQUENCE [LARGE SCALE GENOMIC DNA]</scope>
    <source>
        <strain evidence="8 9">CCMP1851</strain>
    </source>
</reference>
<name>A0ABR1GE15_AURAN</name>
<keyword evidence="4 6" id="KW-1133">Transmembrane helix</keyword>
<proteinExistence type="inferred from homology"/>
<dbReference type="EMBL" id="JBBJCI010000031">
    <property type="protein sequence ID" value="KAK7254249.1"/>
    <property type="molecule type" value="Genomic_DNA"/>
</dbReference>